<comment type="subcellular location">
    <subcellularLocation>
        <location evidence="1">Endoplasmic reticulum membrane</location>
        <topology evidence="1">Single-pass type I membrane protein</topology>
    </subcellularLocation>
</comment>
<dbReference type="GO" id="GO:0009272">
    <property type="term" value="P:fungal-type cell wall biogenesis"/>
    <property type="evidence" value="ECO:0007669"/>
    <property type="project" value="TreeGrafter"/>
</dbReference>
<evidence type="ECO:0000256" key="7">
    <source>
        <dbReference type="ARBA" id="ARBA00022989"/>
    </source>
</evidence>
<dbReference type="Proteomes" id="UP001304895">
    <property type="component" value="Unassembled WGS sequence"/>
</dbReference>
<evidence type="ECO:0000256" key="1">
    <source>
        <dbReference type="ARBA" id="ARBA00004115"/>
    </source>
</evidence>
<dbReference type="Pfam" id="PF20520">
    <property type="entry name" value="Ac45-VOA1_TM"/>
    <property type="match status" value="1"/>
</dbReference>
<evidence type="ECO:0000313" key="13">
    <source>
        <dbReference type="EMBL" id="KAK4137695.1"/>
    </source>
</evidence>
<name>A0AAN6URT1_9PEZI</name>
<dbReference type="GO" id="GO:0006078">
    <property type="term" value="P:(1-&gt;6)-beta-D-glucan biosynthetic process"/>
    <property type="evidence" value="ECO:0007669"/>
    <property type="project" value="TreeGrafter"/>
</dbReference>
<keyword evidence="6" id="KW-0256">Endoplasmic reticulum</keyword>
<evidence type="ECO:0000256" key="11">
    <source>
        <dbReference type="SAM" id="SignalP"/>
    </source>
</evidence>
<accession>A0AAN6URT1</accession>
<evidence type="ECO:0000256" key="5">
    <source>
        <dbReference type="ARBA" id="ARBA00022729"/>
    </source>
</evidence>
<protein>
    <recommendedName>
        <fullName evidence="3">Protein BIG1</fullName>
    </recommendedName>
</protein>
<evidence type="ECO:0000256" key="3">
    <source>
        <dbReference type="ARBA" id="ARBA00022089"/>
    </source>
</evidence>
<feature type="domain" description="V-type proton ATPase subunit S1/VOA1 transmembrane" evidence="12">
    <location>
        <begin position="234"/>
        <end position="273"/>
    </location>
</feature>
<evidence type="ECO:0000256" key="2">
    <source>
        <dbReference type="ARBA" id="ARBA00008203"/>
    </source>
</evidence>
<dbReference type="InterPro" id="IPR046756">
    <property type="entry name" value="VAS1/VOA1_TM"/>
</dbReference>
<sequence>MHLSIAATLLACTVGQTQAFLDSSPFVLFSTASLLPSPPSTAQLQTNSQVLASAKALLASCPTDQYVLVSAPNLHAADLRDNDDHGGCRMPNLCRAIQGRDRQHVYGVAEVIGQVSATPLEEYIHAACGETRKAVHVSRLEMKHLPAVGGPADEEGRRGQLLADNDYELGRLLETLGDDYTVVVFSDPNGFKPYEPEFAQPVHMDMKRWSEEPELVDRIQSNSTRTVPLFEKYQFFTPGVFMSLITLILLLSILGVGLRALASLEVSYGAFDKDMGPAAQKKQM</sequence>
<proteinExistence type="inferred from homology"/>
<evidence type="ECO:0000259" key="12">
    <source>
        <dbReference type="Pfam" id="PF20520"/>
    </source>
</evidence>
<comment type="similarity">
    <text evidence="2">Belongs to the BIG1 family.</text>
</comment>
<dbReference type="InterPro" id="IPR037654">
    <property type="entry name" value="Big1"/>
</dbReference>
<keyword evidence="14" id="KW-1185">Reference proteome</keyword>
<reference evidence="13" key="2">
    <citation type="submission" date="2023-05" db="EMBL/GenBank/DDBJ databases">
        <authorList>
            <consortium name="Lawrence Berkeley National Laboratory"/>
            <person name="Steindorff A."/>
            <person name="Hensen N."/>
            <person name="Bonometti L."/>
            <person name="Westerberg I."/>
            <person name="Brannstrom I.O."/>
            <person name="Guillou S."/>
            <person name="Cros-Aarteil S."/>
            <person name="Calhoun S."/>
            <person name="Haridas S."/>
            <person name="Kuo A."/>
            <person name="Mondo S."/>
            <person name="Pangilinan J."/>
            <person name="Riley R."/>
            <person name="Labutti K."/>
            <person name="Andreopoulos B."/>
            <person name="Lipzen A."/>
            <person name="Chen C."/>
            <person name="Yanf M."/>
            <person name="Daum C."/>
            <person name="Ng V."/>
            <person name="Clum A."/>
            <person name="Ohm R."/>
            <person name="Martin F."/>
            <person name="Silar P."/>
            <person name="Natvig D."/>
            <person name="Lalanne C."/>
            <person name="Gautier V."/>
            <person name="Ament-Velasquez S.L."/>
            <person name="Kruys A."/>
            <person name="Hutchinson M.I."/>
            <person name="Powell A.J."/>
            <person name="Barry K."/>
            <person name="Miller A.N."/>
            <person name="Grigoriev I.V."/>
            <person name="Debuchy R."/>
            <person name="Gladieux P."/>
            <person name="Thoren M.H."/>
            <person name="Johannesson H."/>
        </authorList>
    </citation>
    <scope>NUCLEOTIDE SEQUENCE</scope>
    <source>
        <strain evidence="13">CBS 123565</strain>
    </source>
</reference>
<organism evidence="13 14">
    <name type="scientific">Trichocladium antarcticum</name>
    <dbReference type="NCBI Taxonomy" id="1450529"/>
    <lineage>
        <taxon>Eukaryota</taxon>
        <taxon>Fungi</taxon>
        <taxon>Dikarya</taxon>
        <taxon>Ascomycota</taxon>
        <taxon>Pezizomycotina</taxon>
        <taxon>Sordariomycetes</taxon>
        <taxon>Sordariomycetidae</taxon>
        <taxon>Sordariales</taxon>
        <taxon>Chaetomiaceae</taxon>
        <taxon>Trichocladium</taxon>
    </lineage>
</organism>
<dbReference type="AlphaFoldDB" id="A0AAN6URT1"/>
<gene>
    <name evidence="13" type="ORF">BT67DRAFT_438938</name>
</gene>
<keyword evidence="5 11" id="KW-0732">Signal</keyword>
<dbReference type="PANTHER" id="PTHR28285">
    <property type="entry name" value="PROTEIN BIG1"/>
    <property type="match status" value="1"/>
</dbReference>
<comment type="caution">
    <text evidence="13">The sequence shown here is derived from an EMBL/GenBank/DDBJ whole genome shotgun (WGS) entry which is preliminary data.</text>
</comment>
<dbReference type="GO" id="GO:0071555">
    <property type="term" value="P:cell wall organization"/>
    <property type="evidence" value="ECO:0007669"/>
    <property type="project" value="UniProtKB-KW"/>
</dbReference>
<keyword evidence="8 10" id="KW-0472">Membrane</keyword>
<dbReference type="EMBL" id="MU853402">
    <property type="protein sequence ID" value="KAK4137695.1"/>
    <property type="molecule type" value="Genomic_DNA"/>
</dbReference>
<dbReference type="PANTHER" id="PTHR28285:SF1">
    <property type="entry name" value="PROTEIN BIG1"/>
    <property type="match status" value="1"/>
</dbReference>
<evidence type="ECO:0000256" key="9">
    <source>
        <dbReference type="ARBA" id="ARBA00023316"/>
    </source>
</evidence>
<evidence type="ECO:0000313" key="14">
    <source>
        <dbReference type="Proteomes" id="UP001304895"/>
    </source>
</evidence>
<keyword evidence="9" id="KW-0961">Cell wall biogenesis/degradation</keyword>
<dbReference type="GO" id="GO:0005789">
    <property type="term" value="C:endoplasmic reticulum membrane"/>
    <property type="evidence" value="ECO:0007669"/>
    <property type="project" value="UniProtKB-SubCell"/>
</dbReference>
<evidence type="ECO:0000256" key="6">
    <source>
        <dbReference type="ARBA" id="ARBA00022824"/>
    </source>
</evidence>
<feature type="chain" id="PRO_5042823754" description="Protein BIG1" evidence="11">
    <location>
        <begin position="20"/>
        <end position="284"/>
    </location>
</feature>
<feature type="transmembrane region" description="Helical" evidence="10">
    <location>
        <begin position="235"/>
        <end position="258"/>
    </location>
</feature>
<keyword evidence="4 10" id="KW-0812">Transmembrane</keyword>
<evidence type="ECO:0000256" key="4">
    <source>
        <dbReference type="ARBA" id="ARBA00022692"/>
    </source>
</evidence>
<keyword evidence="7 10" id="KW-1133">Transmembrane helix</keyword>
<evidence type="ECO:0000256" key="8">
    <source>
        <dbReference type="ARBA" id="ARBA00023136"/>
    </source>
</evidence>
<reference evidence="13" key="1">
    <citation type="journal article" date="2023" name="Mol. Phylogenet. Evol.">
        <title>Genome-scale phylogeny and comparative genomics of the fungal order Sordariales.</title>
        <authorList>
            <person name="Hensen N."/>
            <person name="Bonometti L."/>
            <person name="Westerberg I."/>
            <person name="Brannstrom I.O."/>
            <person name="Guillou S."/>
            <person name="Cros-Aarteil S."/>
            <person name="Calhoun S."/>
            <person name="Haridas S."/>
            <person name="Kuo A."/>
            <person name="Mondo S."/>
            <person name="Pangilinan J."/>
            <person name="Riley R."/>
            <person name="LaButti K."/>
            <person name="Andreopoulos B."/>
            <person name="Lipzen A."/>
            <person name="Chen C."/>
            <person name="Yan M."/>
            <person name="Daum C."/>
            <person name="Ng V."/>
            <person name="Clum A."/>
            <person name="Steindorff A."/>
            <person name="Ohm R.A."/>
            <person name="Martin F."/>
            <person name="Silar P."/>
            <person name="Natvig D.O."/>
            <person name="Lalanne C."/>
            <person name="Gautier V."/>
            <person name="Ament-Velasquez S.L."/>
            <person name="Kruys A."/>
            <person name="Hutchinson M.I."/>
            <person name="Powell A.J."/>
            <person name="Barry K."/>
            <person name="Miller A.N."/>
            <person name="Grigoriev I.V."/>
            <person name="Debuchy R."/>
            <person name="Gladieux P."/>
            <person name="Hiltunen Thoren M."/>
            <person name="Johannesson H."/>
        </authorList>
    </citation>
    <scope>NUCLEOTIDE SEQUENCE</scope>
    <source>
        <strain evidence="13">CBS 123565</strain>
    </source>
</reference>
<feature type="signal peptide" evidence="11">
    <location>
        <begin position="1"/>
        <end position="19"/>
    </location>
</feature>
<evidence type="ECO:0000256" key="10">
    <source>
        <dbReference type="SAM" id="Phobius"/>
    </source>
</evidence>